<evidence type="ECO:0000259" key="5">
    <source>
        <dbReference type="PROSITE" id="PS50110"/>
    </source>
</evidence>
<dbReference type="RefSeq" id="WP_032630836.1">
    <property type="nucleotide sequence ID" value="NZ_JPQU01000067.1"/>
</dbReference>
<dbReference type="InterPro" id="IPR011006">
    <property type="entry name" value="CheY-like_superfamily"/>
</dbReference>
<evidence type="ECO:0000313" key="6">
    <source>
        <dbReference type="EMBL" id="KFE53058.1"/>
    </source>
</evidence>
<organism evidence="6 7">
    <name type="scientific">Pseudomonas syringae</name>
    <dbReference type="NCBI Taxonomy" id="317"/>
    <lineage>
        <taxon>Bacteria</taxon>
        <taxon>Pseudomonadati</taxon>
        <taxon>Pseudomonadota</taxon>
        <taxon>Gammaproteobacteria</taxon>
        <taxon>Pseudomonadales</taxon>
        <taxon>Pseudomonadaceae</taxon>
        <taxon>Pseudomonas</taxon>
    </lineage>
</organism>
<dbReference type="OrthoDB" id="4313922at2"/>
<dbReference type="PROSITE" id="PS00622">
    <property type="entry name" value="HTH_LUXR_1"/>
    <property type="match status" value="1"/>
</dbReference>
<evidence type="ECO:0000256" key="1">
    <source>
        <dbReference type="ARBA" id="ARBA00022553"/>
    </source>
</evidence>
<dbReference type="InterPro" id="IPR039420">
    <property type="entry name" value="WalR-like"/>
</dbReference>
<dbReference type="CDD" id="cd06170">
    <property type="entry name" value="LuxR_C_like"/>
    <property type="match status" value="1"/>
</dbReference>
<dbReference type="Gene3D" id="1.10.10.10">
    <property type="entry name" value="Winged helix-like DNA-binding domain superfamily/Winged helix DNA-binding domain"/>
    <property type="match status" value="1"/>
</dbReference>
<dbReference type="PROSITE" id="PS50110">
    <property type="entry name" value="RESPONSE_REGULATORY"/>
    <property type="match status" value="1"/>
</dbReference>
<dbReference type="PATRIC" id="fig|317.175.peg.4496"/>
<dbReference type="GO" id="GO:0003677">
    <property type="term" value="F:DNA binding"/>
    <property type="evidence" value="ECO:0007669"/>
    <property type="project" value="UniProtKB-KW"/>
</dbReference>
<dbReference type="Gene3D" id="3.40.50.2300">
    <property type="match status" value="1"/>
</dbReference>
<dbReference type="PRINTS" id="PR00038">
    <property type="entry name" value="HTHLUXR"/>
</dbReference>
<dbReference type="SUPFAM" id="SSF46894">
    <property type="entry name" value="C-terminal effector domain of the bipartite response regulators"/>
    <property type="match status" value="1"/>
</dbReference>
<dbReference type="PROSITE" id="PS50043">
    <property type="entry name" value="HTH_LUXR_2"/>
    <property type="match status" value="1"/>
</dbReference>
<dbReference type="PANTHER" id="PTHR43214:SF17">
    <property type="entry name" value="TRANSCRIPTIONAL REGULATORY PROTEIN RCSB"/>
    <property type="match status" value="1"/>
</dbReference>
<feature type="modified residue" description="4-aspartylphosphate" evidence="3">
    <location>
        <position position="61"/>
    </location>
</feature>
<dbReference type="InterPro" id="IPR016032">
    <property type="entry name" value="Sig_transdc_resp-reg_C-effctor"/>
</dbReference>
<dbReference type="SMART" id="SM00448">
    <property type="entry name" value="REC"/>
    <property type="match status" value="1"/>
</dbReference>
<dbReference type="CDD" id="cd17535">
    <property type="entry name" value="REC_NarL-like"/>
    <property type="match status" value="1"/>
</dbReference>
<dbReference type="InterPro" id="IPR036388">
    <property type="entry name" value="WH-like_DNA-bd_sf"/>
</dbReference>
<comment type="caution">
    <text evidence="6">The sequence shown here is derived from an EMBL/GenBank/DDBJ whole genome shotgun (WGS) entry which is preliminary data.</text>
</comment>
<dbReference type="InterPro" id="IPR000792">
    <property type="entry name" value="Tscrpt_reg_LuxR_C"/>
</dbReference>
<dbReference type="Proteomes" id="UP000028631">
    <property type="component" value="Unassembled WGS sequence"/>
</dbReference>
<dbReference type="AlphaFoldDB" id="A0A085VC95"/>
<dbReference type="SUPFAM" id="SSF52172">
    <property type="entry name" value="CheY-like"/>
    <property type="match status" value="1"/>
</dbReference>
<evidence type="ECO:0000259" key="4">
    <source>
        <dbReference type="PROSITE" id="PS50043"/>
    </source>
</evidence>
<keyword evidence="2" id="KW-0238">DNA-binding</keyword>
<dbReference type="EMBL" id="JPQU01000067">
    <property type="protein sequence ID" value="KFE53058.1"/>
    <property type="molecule type" value="Genomic_DNA"/>
</dbReference>
<dbReference type="GO" id="GO:0006355">
    <property type="term" value="P:regulation of DNA-templated transcription"/>
    <property type="evidence" value="ECO:0007669"/>
    <property type="project" value="InterPro"/>
</dbReference>
<protein>
    <recommendedName>
        <fullName evidence="8">DNA-binding response regulator</fullName>
    </recommendedName>
</protein>
<dbReference type="Pfam" id="PF00196">
    <property type="entry name" value="GerE"/>
    <property type="match status" value="1"/>
</dbReference>
<gene>
    <name evidence="6" type="ORF">IV01_21550</name>
</gene>
<dbReference type="SMART" id="SM00421">
    <property type="entry name" value="HTH_LUXR"/>
    <property type="match status" value="1"/>
</dbReference>
<dbReference type="PANTHER" id="PTHR43214">
    <property type="entry name" value="TWO-COMPONENT RESPONSE REGULATOR"/>
    <property type="match status" value="1"/>
</dbReference>
<feature type="domain" description="HTH luxR-type" evidence="4">
    <location>
        <begin position="153"/>
        <end position="218"/>
    </location>
</feature>
<accession>A0A085VC95</accession>
<keyword evidence="1 3" id="KW-0597">Phosphoprotein</keyword>
<dbReference type="InterPro" id="IPR058245">
    <property type="entry name" value="NreC/VraR/RcsB-like_REC"/>
</dbReference>
<evidence type="ECO:0000313" key="7">
    <source>
        <dbReference type="Proteomes" id="UP000028631"/>
    </source>
</evidence>
<keyword evidence="7" id="KW-1185">Reference proteome</keyword>
<name>A0A085VC95_PSESX</name>
<sequence length="218" mass="24577">MSDFPVQTLRILLAGDHPIFRMGLQTVAEQVPDAQVVAQALTADERLQLLHRHNPELLITDLLMPADQQAKDLQLLTDIRKKFPELRILVVTSVEDGQLLRSILRLKVQGLMNKTHVLIELPAAIASIRRERPYIANSVRNAMLEALQQEKARPKTLEQLSPREQEVLKLFATGASVSQIAERLSRSKQTVSAQKISAMRKLRLTTDVALLIYLQKKA</sequence>
<dbReference type="GO" id="GO:0000160">
    <property type="term" value="P:phosphorelay signal transduction system"/>
    <property type="evidence" value="ECO:0007669"/>
    <property type="project" value="InterPro"/>
</dbReference>
<evidence type="ECO:0000256" key="2">
    <source>
        <dbReference type="ARBA" id="ARBA00023125"/>
    </source>
</evidence>
<evidence type="ECO:0000256" key="3">
    <source>
        <dbReference type="PROSITE-ProRule" id="PRU00169"/>
    </source>
</evidence>
<feature type="domain" description="Response regulatory" evidence="5">
    <location>
        <begin position="10"/>
        <end position="129"/>
    </location>
</feature>
<proteinExistence type="predicted"/>
<dbReference type="InterPro" id="IPR001789">
    <property type="entry name" value="Sig_transdc_resp-reg_receiver"/>
</dbReference>
<reference evidence="6 7" key="1">
    <citation type="submission" date="2014-07" db="EMBL/GenBank/DDBJ databases">
        <title>Draft Genome Sequences of Environmental Pseudomonas syringae strains.</title>
        <authorList>
            <person name="Baltrus D.A."/>
            <person name="Berge O."/>
            <person name="Morris C."/>
        </authorList>
    </citation>
    <scope>NUCLEOTIDE SEQUENCE [LARGE SCALE GENOMIC DNA]</scope>
    <source>
        <strain evidence="6 7">GAW0119</strain>
    </source>
</reference>
<dbReference type="Pfam" id="PF00072">
    <property type="entry name" value="Response_reg"/>
    <property type="match status" value="1"/>
</dbReference>
<evidence type="ECO:0008006" key="8">
    <source>
        <dbReference type="Google" id="ProtNLM"/>
    </source>
</evidence>